<dbReference type="Pfam" id="PF06398">
    <property type="entry name" value="Pex24p"/>
    <property type="match status" value="1"/>
</dbReference>
<feature type="transmembrane region" description="Helical" evidence="6">
    <location>
        <begin position="317"/>
        <end position="340"/>
    </location>
</feature>
<evidence type="ECO:0000259" key="7">
    <source>
        <dbReference type="Pfam" id="PF06398"/>
    </source>
</evidence>
<protein>
    <recommendedName>
        <fullName evidence="7">TECPR1-like DysF domain-containing protein</fullName>
    </recommendedName>
</protein>
<dbReference type="OrthoDB" id="74314at2759"/>
<dbReference type="PANTHER" id="PTHR28304:SF2">
    <property type="entry name" value="PEROXISOMAL MEMBRANE PROTEIN PEX29"/>
    <property type="match status" value="1"/>
</dbReference>
<feature type="region of interest" description="Disordered" evidence="5">
    <location>
        <begin position="532"/>
        <end position="563"/>
    </location>
</feature>
<gene>
    <name evidence="8" type="ORF">I206_06288</name>
    <name evidence="9" type="ORF">I206_101742</name>
</gene>
<evidence type="ECO:0000256" key="6">
    <source>
        <dbReference type="SAM" id="Phobius"/>
    </source>
</evidence>
<keyword evidence="10" id="KW-1185">Reference proteome</keyword>
<dbReference type="GO" id="GO:0007031">
    <property type="term" value="P:peroxisome organization"/>
    <property type="evidence" value="ECO:0007669"/>
    <property type="project" value="TreeGrafter"/>
</dbReference>
<organism evidence="8">
    <name type="scientific">Kwoniella pini CBS 10737</name>
    <dbReference type="NCBI Taxonomy" id="1296096"/>
    <lineage>
        <taxon>Eukaryota</taxon>
        <taxon>Fungi</taxon>
        <taxon>Dikarya</taxon>
        <taxon>Basidiomycota</taxon>
        <taxon>Agaricomycotina</taxon>
        <taxon>Tremellomycetes</taxon>
        <taxon>Tremellales</taxon>
        <taxon>Cryptococcaceae</taxon>
        <taxon>Kwoniella</taxon>
    </lineage>
</organism>
<evidence type="ECO:0000256" key="4">
    <source>
        <dbReference type="ARBA" id="ARBA00023136"/>
    </source>
</evidence>
<feature type="transmembrane region" description="Helical" evidence="6">
    <location>
        <begin position="153"/>
        <end position="182"/>
    </location>
</feature>
<sequence length="586" mass="65341">MADSRNFHPHLLAQIPSSAIPIPPPNLTSQPKKDSSSIPNFPPISTSSSINPPKKTVGISKSMSLSTNVSDLLLSSLLPPNLPKLPPSALPPGSFRKGINGNLPRELSTQRESLSLPLVSNNFRRFMTRVGPIFWLQDRIEEVLFWRKPLWTWAWMMLWIFICFQPRILLLLPSFVLILIFLHVQEKSTPIDSLLGTSIQPSTITDRKNAFAPSSPDPSVNPSSTTNKSGETHSNTGQGSFSTSTTKDSEGENVEKVVVPPKETESSVDIYMNLQAIQNLMGLVSDGYDYLAPKLSNLQNTNSVNSPTNLPINLTHIILFLLPPTILLPLTPSFIIPYLLLPLGILPPLSFHPNLTSTIYSIPSHSYIKRIKFYLEILMMNDKLSDEIGNKQISNVQVWENQRLDPKLSINNISTSSSTSLNSSNNNLNSSGIGIIPIGSWSLKHLRASDKSPWVKVDLGGFKSQENKWKSIEDTPLPTSINENEKDGGQKAKLILALKEGWDWVPGEDWRIDVRGEWSESGVDEEGWLYTDDSWQNPAPTPFTEAETPLTDKTAPASGNMPGLALRRTTRRRRWWRRVYEVSSDV</sequence>
<evidence type="ECO:0000256" key="5">
    <source>
        <dbReference type="SAM" id="MobiDB-lite"/>
    </source>
</evidence>
<comment type="subcellular location">
    <subcellularLocation>
        <location evidence="1">Membrane</location>
        <topology evidence="1">Multi-pass membrane protein</topology>
    </subcellularLocation>
</comment>
<accession>A0A1B9HVU7</accession>
<reference evidence="8" key="3">
    <citation type="submission" date="2016-07" db="EMBL/GenBank/DDBJ databases">
        <title>Evolution of pathogenesis and genome organization in the Tremellales.</title>
        <authorList>
            <person name="Cuomo C."/>
            <person name="Litvintseva A."/>
            <person name="Heitman J."/>
            <person name="Chen Y."/>
            <person name="Sun S."/>
            <person name="Springer D."/>
            <person name="Dromer F."/>
            <person name="Young S."/>
            <person name="Zeng Q."/>
            <person name="Chapman S."/>
            <person name="Gujja S."/>
            <person name="Saif S."/>
            <person name="Birren B."/>
        </authorList>
    </citation>
    <scope>NUCLEOTIDE SEQUENCE</scope>
    <source>
        <strain evidence="8">CBS 10737</strain>
    </source>
</reference>
<feature type="compositionally biased region" description="Polar residues" evidence="5">
    <location>
        <begin position="225"/>
        <end position="246"/>
    </location>
</feature>
<dbReference type="AlphaFoldDB" id="A0A1B9HVU7"/>
<reference evidence="8" key="1">
    <citation type="submission" date="2013-07" db="EMBL/GenBank/DDBJ databases">
        <title>The Genome Sequence of Cryptococcus pinus CBS10737.</title>
        <authorList>
            <consortium name="The Broad Institute Genome Sequencing Platform"/>
            <person name="Cuomo C."/>
            <person name="Litvintseva A."/>
            <person name="Chen Y."/>
            <person name="Heitman J."/>
            <person name="Sun S."/>
            <person name="Springer D."/>
            <person name="Dromer F."/>
            <person name="Young S.K."/>
            <person name="Zeng Q."/>
            <person name="Gargeya S."/>
            <person name="Fitzgerald M."/>
            <person name="Abouelleil A."/>
            <person name="Alvarado L."/>
            <person name="Berlin A.M."/>
            <person name="Chapman S.B."/>
            <person name="Dewar J."/>
            <person name="Goldberg J."/>
            <person name="Griggs A."/>
            <person name="Gujja S."/>
            <person name="Hansen M."/>
            <person name="Howarth C."/>
            <person name="Imamovic A."/>
            <person name="Larimer J."/>
            <person name="McCowan C."/>
            <person name="Murphy C."/>
            <person name="Pearson M."/>
            <person name="Priest M."/>
            <person name="Roberts A."/>
            <person name="Saif S."/>
            <person name="Shea T."/>
            <person name="Sykes S."/>
            <person name="Wortman J."/>
            <person name="Nusbaum C."/>
            <person name="Birren B."/>
        </authorList>
    </citation>
    <scope>NUCLEOTIDE SEQUENCE [LARGE SCALE GENOMIC DNA]</scope>
    <source>
        <strain evidence="8">CBS 10737</strain>
    </source>
</reference>
<dbReference type="PANTHER" id="PTHR28304">
    <property type="entry name" value="PEROXISOMAL MEMBRANE PROTEIN PEX29"/>
    <property type="match status" value="1"/>
</dbReference>
<dbReference type="EMBL" id="CP144520">
    <property type="protein sequence ID" value="WWC67825.1"/>
    <property type="molecule type" value="Genomic_DNA"/>
</dbReference>
<feature type="region of interest" description="Disordered" evidence="5">
    <location>
        <begin position="17"/>
        <end position="55"/>
    </location>
</feature>
<dbReference type="KEGG" id="kpin:30174657"/>
<dbReference type="RefSeq" id="XP_019008611.1">
    <property type="nucleotide sequence ID" value="XM_019157998.1"/>
</dbReference>
<keyword evidence="2 6" id="KW-0812">Transmembrane</keyword>
<proteinExistence type="predicted"/>
<dbReference type="GO" id="GO:0005778">
    <property type="term" value="C:peroxisomal membrane"/>
    <property type="evidence" value="ECO:0007669"/>
    <property type="project" value="UniProtKB-ARBA"/>
</dbReference>
<feature type="domain" description="TECPR1-like DysF" evidence="7">
    <location>
        <begin position="114"/>
        <end position="575"/>
    </location>
</feature>
<evidence type="ECO:0000313" key="8">
    <source>
        <dbReference type="EMBL" id="OCF47392.1"/>
    </source>
</evidence>
<feature type="compositionally biased region" description="Low complexity" evidence="5">
    <location>
        <begin position="36"/>
        <end position="53"/>
    </location>
</feature>
<reference evidence="9" key="2">
    <citation type="submission" date="2013-07" db="EMBL/GenBank/DDBJ databases">
        <authorList>
            <consortium name="The Broad Institute Genome Sequencing Platform"/>
            <person name="Cuomo C."/>
            <person name="Litvintseva A."/>
            <person name="Chen Y."/>
            <person name="Heitman J."/>
            <person name="Sun S."/>
            <person name="Springer D."/>
            <person name="Dromer F."/>
            <person name="Young S.K."/>
            <person name="Zeng Q."/>
            <person name="Gargeya S."/>
            <person name="Fitzgerald M."/>
            <person name="Abouelleil A."/>
            <person name="Alvarado L."/>
            <person name="Berlin A.M."/>
            <person name="Chapman S.B."/>
            <person name="Dewar J."/>
            <person name="Goldberg J."/>
            <person name="Griggs A."/>
            <person name="Gujja S."/>
            <person name="Hansen M."/>
            <person name="Howarth C."/>
            <person name="Imamovic A."/>
            <person name="Larimer J."/>
            <person name="McCowan C."/>
            <person name="Murphy C."/>
            <person name="Pearson M."/>
            <person name="Priest M."/>
            <person name="Roberts A."/>
            <person name="Saif S."/>
            <person name="Shea T."/>
            <person name="Sykes S."/>
            <person name="Wortman J."/>
            <person name="Nusbaum C."/>
            <person name="Birren B."/>
        </authorList>
    </citation>
    <scope>NUCLEOTIDE SEQUENCE</scope>
    <source>
        <strain evidence="9">CBS 10737</strain>
    </source>
</reference>
<evidence type="ECO:0000256" key="2">
    <source>
        <dbReference type="ARBA" id="ARBA00022692"/>
    </source>
</evidence>
<reference evidence="9" key="4">
    <citation type="submission" date="2024-02" db="EMBL/GenBank/DDBJ databases">
        <title>Comparative genomics of Cryptococcus and Kwoniella reveals pathogenesis evolution and contrasting modes of karyotype evolution via chromosome fusion or intercentromeric recombination.</title>
        <authorList>
            <person name="Coelho M.A."/>
            <person name="David-Palma M."/>
            <person name="Shea T."/>
            <person name="Bowers K."/>
            <person name="McGinley-Smith S."/>
            <person name="Mohammad A.W."/>
            <person name="Gnirke A."/>
            <person name="Yurkov A.M."/>
            <person name="Nowrousian M."/>
            <person name="Sun S."/>
            <person name="Cuomo C.A."/>
            <person name="Heitman J."/>
        </authorList>
    </citation>
    <scope>NUCLEOTIDE SEQUENCE</scope>
    <source>
        <strain evidence="9">CBS 10737</strain>
    </source>
</reference>
<evidence type="ECO:0000256" key="1">
    <source>
        <dbReference type="ARBA" id="ARBA00004141"/>
    </source>
</evidence>
<keyword evidence="4 6" id="KW-0472">Membrane</keyword>
<evidence type="ECO:0000256" key="3">
    <source>
        <dbReference type="ARBA" id="ARBA00022989"/>
    </source>
</evidence>
<evidence type="ECO:0000313" key="10">
    <source>
        <dbReference type="Proteomes" id="UP000094020"/>
    </source>
</evidence>
<name>A0A1B9HVU7_9TREE</name>
<dbReference type="GeneID" id="30174657"/>
<feature type="region of interest" description="Disordered" evidence="5">
    <location>
        <begin position="207"/>
        <end position="261"/>
    </location>
</feature>
<dbReference type="Proteomes" id="UP000094020">
    <property type="component" value="Chromosome 2"/>
</dbReference>
<dbReference type="STRING" id="1296096.A0A1B9HVU7"/>
<dbReference type="InterPro" id="IPR052816">
    <property type="entry name" value="Peroxisomal_Membrane_PEX28-32"/>
</dbReference>
<dbReference type="InterPro" id="IPR010482">
    <property type="entry name" value="TECPR1-like_DysF"/>
</dbReference>
<keyword evidence="3 6" id="KW-1133">Transmembrane helix</keyword>
<evidence type="ECO:0000313" key="9">
    <source>
        <dbReference type="EMBL" id="WWC67825.1"/>
    </source>
</evidence>
<feature type="compositionally biased region" description="Low complexity" evidence="5">
    <location>
        <begin position="213"/>
        <end position="224"/>
    </location>
</feature>
<dbReference type="EMBL" id="KV700116">
    <property type="protein sequence ID" value="OCF47392.1"/>
    <property type="molecule type" value="Genomic_DNA"/>
</dbReference>
<feature type="compositionally biased region" description="Low complexity" evidence="5">
    <location>
        <begin position="542"/>
        <end position="551"/>
    </location>
</feature>